<feature type="transmembrane region" description="Helical" evidence="5">
    <location>
        <begin position="22"/>
        <end position="43"/>
    </location>
</feature>
<evidence type="ECO:0000256" key="3">
    <source>
        <dbReference type="ARBA" id="ARBA00022989"/>
    </source>
</evidence>
<dbReference type="GO" id="GO:0006882">
    <property type="term" value="P:intracellular zinc ion homeostasis"/>
    <property type="evidence" value="ECO:0007669"/>
    <property type="project" value="TreeGrafter"/>
</dbReference>
<dbReference type="InterPro" id="IPR003689">
    <property type="entry name" value="ZIP"/>
</dbReference>
<feature type="transmembrane region" description="Helical" evidence="5">
    <location>
        <begin position="152"/>
        <end position="172"/>
    </location>
</feature>
<evidence type="ECO:0000256" key="5">
    <source>
        <dbReference type="SAM" id="Phobius"/>
    </source>
</evidence>
<dbReference type="STRING" id="1874317.BKP64_07620"/>
<dbReference type="Proteomes" id="UP000177445">
    <property type="component" value="Chromosome"/>
</dbReference>
<protein>
    <submittedName>
        <fullName evidence="6">Zinc transporter</fullName>
    </submittedName>
</protein>
<reference evidence="6 7" key="1">
    <citation type="submission" date="2016-10" db="EMBL/GenBank/DDBJ databases">
        <title>Marinobacter salinus sp. nov., a moderately halophilic bacterium isolated from a tidal flat environment.</title>
        <authorList>
            <person name="Park S.-J."/>
        </authorList>
    </citation>
    <scope>NUCLEOTIDE SEQUENCE [LARGE SCALE GENOMIC DNA]</scope>
    <source>
        <strain evidence="6 7">Hb8</strain>
    </source>
</reference>
<organism evidence="6 7">
    <name type="scientific">Marinobacter salinus</name>
    <dbReference type="NCBI Taxonomy" id="1874317"/>
    <lineage>
        <taxon>Bacteria</taxon>
        <taxon>Pseudomonadati</taxon>
        <taxon>Pseudomonadota</taxon>
        <taxon>Gammaproteobacteria</taxon>
        <taxon>Pseudomonadales</taxon>
        <taxon>Marinobacteraceae</taxon>
        <taxon>Marinobacter</taxon>
    </lineage>
</organism>
<evidence type="ECO:0000256" key="4">
    <source>
        <dbReference type="ARBA" id="ARBA00023136"/>
    </source>
</evidence>
<dbReference type="AlphaFoldDB" id="A0A1D9GRE1"/>
<comment type="subcellular location">
    <subcellularLocation>
        <location evidence="1">Membrane</location>
        <topology evidence="1">Multi-pass membrane protein</topology>
    </subcellularLocation>
</comment>
<dbReference type="EMBL" id="CP017715">
    <property type="protein sequence ID" value="AOY90199.1"/>
    <property type="molecule type" value="Genomic_DNA"/>
</dbReference>
<feature type="transmembrane region" description="Helical" evidence="5">
    <location>
        <begin position="210"/>
        <end position="230"/>
    </location>
</feature>
<keyword evidence="7" id="KW-1185">Reference proteome</keyword>
<name>A0A1D9GRE1_9GAMM</name>
<dbReference type="GO" id="GO:0005385">
    <property type="term" value="F:zinc ion transmembrane transporter activity"/>
    <property type="evidence" value="ECO:0007669"/>
    <property type="project" value="TreeGrafter"/>
</dbReference>
<evidence type="ECO:0000256" key="1">
    <source>
        <dbReference type="ARBA" id="ARBA00004141"/>
    </source>
</evidence>
<dbReference type="Pfam" id="PF02535">
    <property type="entry name" value="Zip"/>
    <property type="match status" value="1"/>
</dbReference>
<keyword evidence="4 5" id="KW-0472">Membrane</keyword>
<proteinExistence type="predicted"/>
<dbReference type="KEGG" id="msq:BKP64_07620"/>
<dbReference type="GO" id="GO:0016020">
    <property type="term" value="C:membrane"/>
    <property type="evidence" value="ECO:0007669"/>
    <property type="project" value="UniProtKB-SubCell"/>
</dbReference>
<feature type="transmembrane region" description="Helical" evidence="5">
    <location>
        <begin position="55"/>
        <end position="73"/>
    </location>
</feature>
<dbReference type="PANTHER" id="PTHR16950:SF16">
    <property type="entry name" value="ZINC TRANSPORTER ZIP13"/>
    <property type="match status" value="1"/>
</dbReference>
<accession>A0A1D9GRE1</accession>
<evidence type="ECO:0000256" key="2">
    <source>
        <dbReference type="ARBA" id="ARBA00022692"/>
    </source>
</evidence>
<keyword evidence="2 5" id="KW-0812">Transmembrane</keyword>
<sequence>MSAIALVGSVTVVLKPATLDRLLLPFVSLAAGTLIGGALFHMIPEGSAALDPLVTGVWLAAGFVTFLGLELFLHWHHSHSSEPTGRKPVTYLILIGDAVHNFLGGLGIASTFLINPAAGVTAWVAAAAHEVPQELGDFGILVRGGFPRRSALLWNFLSALTFPLGALVAYFAAQQFEVSGLVLFGAGNFIYIAASDLVPEIKANKSFRAAATHFGFFSVGIALTLCLAMWNA</sequence>
<dbReference type="PANTHER" id="PTHR16950">
    <property type="entry name" value="ZINC TRANSPORTER SLC39A7 HISTIDINE-RICH MEMBRANE PROTEIN KE4"/>
    <property type="match status" value="1"/>
</dbReference>
<evidence type="ECO:0000313" key="6">
    <source>
        <dbReference type="EMBL" id="AOY90199.1"/>
    </source>
</evidence>
<evidence type="ECO:0000313" key="7">
    <source>
        <dbReference type="Proteomes" id="UP000177445"/>
    </source>
</evidence>
<feature type="transmembrane region" description="Helical" evidence="5">
    <location>
        <begin position="178"/>
        <end position="198"/>
    </location>
</feature>
<keyword evidence="3 5" id="KW-1133">Transmembrane helix</keyword>
<gene>
    <name evidence="6" type="ORF">BKP64_07620</name>
</gene>